<dbReference type="EMBL" id="CP067141">
    <property type="protein sequence ID" value="WCR05651.1"/>
    <property type="molecule type" value="Genomic_DNA"/>
</dbReference>
<dbReference type="AlphaFoldDB" id="A0AA46A6E6"/>
<evidence type="ECO:0000313" key="4">
    <source>
        <dbReference type="Proteomes" id="UP001215549"/>
    </source>
</evidence>
<dbReference type="RefSeq" id="WP_141225857.1">
    <property type="nucleotide sequence ID" value="NZ_CP067141.1"/>
</dbReference>
<keyword evidence="4" id="KW-1185">Reference proteome</keyword>
<reference evidence="2 4" key="2">
    <citation type="submission" date="2021-01" db="EMBL/GenBank/DDBJ databases">
        <title>Biogeographic distribution of Paracoccus.</title>
        <authorList>
            <person name="Hollensteiner J."/>
            <person name="Leineberger J."/>
            <person name="Brinkhoff T."/>
            <person name="Daniel R."/>
        </authorList>
    </citation>
    <scope>NUCLEOTIDE SEQUENCE [LARGE SCALE GENOMIC DNA]</scope>
    <source>
        <strain evidence="2 4">DSM 18447</strain>
        <plasmid evidence="2 4">p242883</plasmid>
    </source>
</reference>
<sequence>MITTWLNTLPSIEQHTSSSYGNYGVFEHMLGRKSDMFSTCVDVELTAEEAFNRVADCEPLSEELRQYGMKAVRIDPAKESGIVMGWDLYFDWRNKSQSVRLVVEQFDRPDRMVVFGRSKLLKLLINVTVTTLDQQWSRAAVGLKIRPCNISAYRMLRQWKKISLRSHHHPEKVAKNIVSGIIARER</sequence>
<gene>
    <name evidence="2" type="ORF">JHX88_21475</name>
    <name evidence="1" type="ORF">SAMN05421772_110113</name>
</gene>
<name>A0AA46A6E6_9RHOB</name>
<proteinExistence type="predicted"/>
<keyword evidence="2" id="KW-0614">Plasmid</keyword>
<accession>A0AA46A6E6</accession>
<protein>
    <submittedName>
        <fullName evidence="1">Uncharacterized protein</fullName>
    </submittedName>
</protein>
<geneLocation type="plasmid" evidence="2 4">
    <name>p242883</name>
</geneLocation>
<reference evidence="1 3" key="1">
    <citation type="submission" date="2017-01" db="EMBL/GenBank/DDBJ databases">
        <authorList>
            <person name="Varghese N."/>
            <person name="Submissions S."/>
        </authorList>
    </citation>
    <scope>NUCLEOTIDE SEQUENCE [LARGE SCALE GENOMIC DNA]</scope>
    <source>
        <strain evidence="1 3">DSM 18447</strain>
    </source>
</reference>
<dbReference type="Proteomes" id="UP001215549">
    <property type="component" value="Plasmid p242883"/>
</dbReference>
<evidence type="ECO:0000313" key="3">
    <source>
        <dbReference type="Proteomes" id="UP000186216"/>
    </source>
</evidence>
<dbReference type="Proteomes" id="UP000186216">
    <property type="component" value="Unassembled WGS sequence"/>
</dbReference>
<organism evidence="1 3">
    <name type="scientific">Paracoccus saliphilus</name>
    <dbReference type="NCBI Taxonomy" id="405559"/>
    <lineage>
        <taxon>Bacteria</taxon>
        <taxon>Pseudomonadati</taxon>
        <taxon>Pseudomonadota</taxon>
        <taxon>Alphaproteobacteria</taxon>
        <taxon>Rhodobacterales</taxon>
        <taxon>Paracoccaceae</taxon>
        <taxon>Paracoccus</taxon>
    </lineage>
</organism>
<evidence type="ECO:0000313" key="2">
    <source>
        <dbReference type="EMBL" id="WCR05651.1"/>
    </source>
</evidence>
<dbReference type="EMBL" id="FTOU01000010">
    <property type="protein sequence ID" value="SIS96806.1"/>
    <property type="molecule type" value="Genomic_DNA"/>
</dbReference>
<evidence type="ECO:0000313" key="1">
    <source>
        <dbReference type="EMBL" id="SIS96806.1"/>
    </source>
</evidence>